<dbReference type="EMBL" id="JAUYVL010000030">
    <property type="protein sequence ID" value="MDP2504005.1"/>
    <property type="molecule type" value="Genomic_DNA"/>
</dbReference>
<keyword evidence="1" id="KW-0812">Transmembrane</keyword>
<feature type="transmembrane region" description="Helical" evidence="1">
    <location>
        <begin position="126"/>
        <end position="146"/>
    </location>
</feature>
<dbReference type="RefSeq" id="WP_102560988.1">
    <property type="nucleotide sequence ID" value="NZ_CAWNUI010000042.1"/>
</dbReference>
<gene>
    <name evidence="2" type="ORF">Q8W42_25300</name>
</gene>
<evidence type="ECO:0000313" key="2">
    <source>
        <dbReference type="EMBL" id="MDP2504005.1"/>
    </source>
</evidence>
<organism evidence="2 3">
    <name type="scientific">Vibrio splendidus</name>
    <dbReference type="NCBI Taxonomy" id="29497"/>
    <lineage>
        <taxon>Bacteria</taxon>
        <taxon>Pseudomonadati</taxon>
        <taxon>Pseudomonadota</taxon>
        <taxon>Gammaproteobacteria</taxon>
        <taxon>Vibrionales</taxon>
        <taxon>Vibrionaceae</taxon>
        <taxon>Vibrio</taxon>
    </lineage>
</organism>
<feature type="transmembrane region" description="Helical" evidence="1">
    <location>
        <begin position="85"/>
        <end position="106"/>
    </location>
</feature>
<sequence>MNIQSIIKVSVALLSIVLIGLSFWFGGDIPLKSQLPIYDGLRNTAAIIFAIMGAWIALLYPKVLGTSFGKKTDAQVEELKEIEKLFQPMLYSTLILMLVIIVSFVVPLAKLSPWLISHKEYLRSMSFGALSILTILQFWSLLLTLLPGDAVKDEVRDNLERAAVLKRMMPKKYKSPE</sequence>
<keyword evidence="1" id="KW-0472">Membrane</keyword>
<evidence type="ECO:0000313" key="3">
    <source>
        <dbReference type="Proteomes" id="UP001177935"/>
    </source>
</evidence>
<proteinExistence type="predicted"/>
<reference evidence="2" key="1">
    <citation type="submission" date="2023-07" db="EMBL/GenBank/DDBJ databases">
        <title>Genome content predicts the carbon catabolic preferences of heterotrophic bacteria.</title>
        <authorList>
            <person name="Gralka M."/>
        </authorList>
    </citation>
    <scope>NUCLEOTIDE SEQUENCE</scope>
    <source>
        <strain evidence="2">6E02</strain>
    </source>
</reference>
<dbReference type="AlphaFoldDB" id="A0AB35N6T8"/>
<accession>A0AB35N6T8</accession>
<feature type="transmembrane region" description="Helical" evidence="1">
    <location>
        <begin position="45"/>
        <end position="64"/>
    </location>
</feature>
<dbReference type="Proteomes" id="UP001177935">
    <property type="component" value="Unassembled WGS sequence"/>
</dbReference>
<comment type="caution">
    <text evidence="2">The sequence shown here is derived from an EMBL/GenBank/DDBJ whole genome shotgun (WGS) entry which is preliminary data.</text>
</comment>
<name>A0AB35N6T8_VIBSP</name>
<feature type="transmembrane region" description="Helical" evidence="1">
    <location>
        <begin position="7"/>
        <end position="25"/>
    </location>
</feature>
<keyword evidence="1" id="KW-1133">Transmembrane helix</keyword>
<protein>
    <submittedName>
        <fullName evidence="2">Uncharacterized protein</fullName>
    </submittedName>
</protein>
<evidence type="ECO:0000256" key="1">
    <source>
        <dbReference type="SAM" id="Phobius"/>
    </source>
</evidence>